<reference evidence="2 3" key="1">
    <citation type="journal article" date="2015" name="Int. J. Syst. Evol. Microbiol.">
        <title>Halomonas salicampi sp. nov., a halotolerant and alkalitolerant bacterium isolated from a saltern soil.</title>
        <authorList>
            <person name="Lee J.C."/>
            <person name="Kim Y.S."/>
            <person name="Yun B.S."/>
            <person name="Whang K.S."/>
        </authorList>
    </citation>
    <scope>NUCLEOTIDE SEQUENCE [LARGE SCALE GENOMIC DNA]</scope>
    <source>
        <strain evidence="2 3">BH103</strain>
    </source>
</reference>
<dbReference type="RefSeq" id="WP_179929065.1">
    <property type="nucleotide sequence ID" value="NZ_JACCDF010000002.1"/>
</dbReference>
<proteinExistence type="predicted"/>
<comment type="caution">
    <text evidence="2">The sequence shown here is derived from an EMBL/GenBank/DDBJ whole genome shotgun (WGS) entry which is preliminary data.</text>
</comment>
<dbReference type="GO" id="GO:1990238">
    <property type="term" value="F:double-stranded DNA endonuclease activity"/>
    <property type="evidence" value="ECO:0007669"/>
    <property type="project" value="TreeGrafter"/>
</dbReference>
<dbReference type="InterPro" id="IPR051699">
    <property type="entry name" value="Rpn/YhgA-like_nuclease"/>
</dbReference>
<dbReference type="Proteomes" id="UP000586119">
    <property type="component" value="Unassembled WGS sequence"/>
</dbReference>
<keyword evidence="3" id="KW-1185">Reference proteome</keyword>
<feature type="domain" description="Transposase (putative) YhgA-like" evidence="1">
    <location>
        <begin position="7"/>
        <end position="211"/>
    </location>
</feature>
<dbReference type="PANTHER" id="PTHR34611">
    <property type="match status" value="1"/>
</dbReference>
<dbReference type="InterPro" id="IPR006842">
    <property type="entry name" value="Transposase_31"/>
</dbReference>
<dbReference type="PANTHER" id="PTHR34611:SF2">
    <property type="entry name" value="INACTIVE RECOMBINATION-PROMOTING NUCLEASE-LIKE PROTEIN RPNE-RELATED"/>
    <property type="match status" value="1"/>
</dbReference>
<evidence type="ECO:0000313" key="3">
    <source>
        <dbReference type="Proteomes" id="UP000586119"/>
    </source>
</evidence>
<evidence type="ECO:0000259" key="1">
    <source>
        <dbReference type="Pfam" id="PF04754"/>
    </source>
</evidence>
<organism evidence="2 3">
    <name type="scientific">Vreelandella salicampi</name>
    <dbReference type="NCBI Taxonomy" id="1449798"/>
    <lineage>
        <taxon>Bacteria</taxon>
        <taxon>Pseudomonadati</taxon>
        <taxon>Pseudomonadota</taxon>
        <taxon>Gammaproteobacteria</taxon>
        <taxon>Oceanospirillales</taxon>
        <taxon>Halomonadaceae</taxon>
        <taxon>Vreelandella</taxon>
    </lineage>
</organism>
<sequence length="325" mass="38334">MASQVHNRHDHSYKLMFSHKQMMQDLLTGFVKEAWVEQLDFDRMEQVSGSYITDELRDREDDMIWRIWWRDRWLYVYVLLEFQSRVDNFMAVRVMSYLGLLYQDLIRQEAFTPSGKLPPVLPIVLYNGEQRWQAAQNVADLVEPVPGGLEHYRPALSYLLLDEGAIVDSPGWSDEMRNIVAAIFRIEKHRDEKDVSDAIGHLAEWLSDTEQASLRRAIIIWFYRVFLPNRAPELEFPEVSDFTNLHEVHDMLAERIKKWPELWEERGRAEGRQEGRQEAEIRALESKRNAARKLIALTEMSDQLIAEIEELPVEEVEKLRAETQH</sequence>
<dbReference type="AlphaFoldDB" id="A0A7Z0LIP6"/>
<dbReference type="GO" id="GO:0006310">
    <property type="term" value="P:DNA recombination"/>
    <property type="evidence" value="ECO:0007669"/>
    <property type="project" value="TreeGrafter"/>
</dbReference>
<dbReference type="Pfam" id="PF04754">
    <property type="entry name" value="Transposase_31"/>
    <property type="match status" value="1"/>
</dbReference>
<dbReference type="EMBL" id="JACCDF010000002">
    <property type="protein sequence ID" value="NYS59711.1"/>
    <property type="molecule type" value="Genomic_DNA"/>
</dbReference>
<name>A0A7Z0LIP6_9GAMM</name>
<evidence type="ECO:0000313" key="2">
    <source>
        <dbReference type="EMBL" id="NYS59711.1"/>
    </source>
</evidence>
<gene>
    <name evidence="2" type="ORF">HZS81_02885</name>
</gene>
<protein>
    <submittedName>
        <fullName evidence="2">Rpn family recombination-promoting nuclease/putative transposase</fullName>
    </submittedName>
</protein>
<accession>A0A7Z0LIP6</accession>